<dbReference type="RefSeq" id="WP_142280587.1">
    <property type="nucleotide sequence ID" value="NZ_AP022573.1"/>
</dbReference>
<evidence type="ECO:0000313" key="1">
    <source>
        <dbReference type="EMBL" id="BBX65490.1"/>
    </source>
</evidence>
<proteinExistence type="predicted"/>
<gene>
    <name evidence="1" type="ORF">MSAS_46640</name>
</gene>
<evidence type="ECO:0008006" key="2">
    <source>
        <dbReference type="Google" id="ProtNLM"/>
    </source>
</evidence>
<protein>
    <recommendedName>
        <fullName evidence="2">DUF2867 domain-containing protein</fullName>
    </recommendedName>
</protein>
<dbReference type="KEGG" id="msak:MSAS_46640"/>
<accession>A0A7I7M0Q4</accession>
<dbReference type="AlphaFoldDB" id="A0A7I7M0Q4"/>
<reference evidence="1" key="1">
    <citation type="journal article" date="2019" name="Emerg. Microbes Infect.">
        <title>Comprehensive subspecies identification of 175 nontuberculous mycobacteria species based on 7547 genomic profiles.</title>
        <authorList>
            <person name="Matsumoto Y."/>
            <person name="Kinjo T."/>
            <person name="Motooka D."/>
            <person name="Nabeya D."/>
            <person name="Jung N."/>
            <person name="Uechi K."/>
            <person name="Horii T."/>
            <person name="Iida T."/>
            <person name="Fujita J."/>
            <person name="Nakamura S."/>
        </authorList>
    </citation>
    <scope>NUCLEOTIDE SEQUENCE [LARGE SCALE GENOMIC DNA]</scope>
    <source>
        <strain evidence="1">JCM 13016</strain>
    </source>
</reference>
<name>A0A7I7M0Q4_9MYCO</name>
<reference evidence="1" key="2">
    <citation type="submission" date="2020-02" db="EMBL/GenBank/DDBJ databases">
        <authorList>
            <person name="Matsumoto Y."/>
            <person name="Motooka D."/>
            <person name="Nakamura S."/>
        </authorList>
    </citation>
    <scope>NUCLEOTIDE SEQUENCE</scope>
    <source>
        <strain evidence="1">JCM 13016</strain>
    </source>
</reference>
<sequence>MTGVRETAGAAVVGTAAAVAYRRILVPRLMAWGATDDEVAGPFPGGDLVPGGERGATMAVTIEAAAEQVWPWLVQMGWDRGGFYSWDLLDNAGRRSARRVHPEWQDLGVGDRLKCLGLGSYAVATLEPNRFLGLYWLGDLRGKPLDSRQPRPAAYMEGLWGFRLTELAGHRTRLVIGGYQAARPRWFERLMYGWVFPVVVWVMQARMLAVLKRNIERTAPALAGATVETTS</sequence>
<organism evidence="1">
    <name type="scientific">Mycobacterium saskatchewanense</name>
    <dbReference type="NCBI Taxonomy" id="220927"/>
    <lineage>
        <taxon>Bacteria</taxon>
        <taxon>Bacillati</taxon>
        <taxon>Actinomycetota</taxon>
        <taxon>Actinomycetes</taxon>
        <taxon>Mycobacteriales</taxon>
        <taxon>Mycobacteriaceae</taxon>
        <taxon>Mycobacterium</taxon>
        <taxon>Mycobacterium simiae complex</taxon>
    </lineage>
</organism>
<dbReference type="OrthoDB" id="3255669at2"/>
<dbReference type="EMBL" id="AP022573">
    <property type="protein sequence ID" value="BBX65490.1"/>
    <property type="molecule type" value="Genomic_DNA"/>
</dbReference>